<name>A0A2N0UJS2_9FIRM</name>
<evidence type="ECO:0000313" key="1">
    <source>
        <dbReference type="EMBL" id="PKD27222.1"/>
    </source>
</evidence>
<reference evidence="1" key="1">
    <citation type="journal article" date="2018" name="Environ. Microbiol.">
        <title>Sporulation capability and amylosome conservation among diverse human colonic and rumen isolates of the keystone starch-degrader Ruminococcus bromii.</title>
        <authorList>
            <person name="Mukhopadhya I."/>
            <person name="Morais S."/>
            <person name="Laverde-Gomez J."/>
            <person name="Sheridan P.O."/>
            <person name="Walker A.W."/>
            <person name="Kelly W."/>
            <person name="Klieve A.V."/>
            <person name="Ouwerkerk D."/>
            <person name="Duncan S.H."/>
            <person name="Louis P."/>
            <person name="Koropatkin N."/>
            <person name="Cockburn D."/>
            <person name="Kibler R."/>
            <person name="Cooper P.J."/>
            <person name="Sandoval C."/>
            <person name="Crost E."/>
            <person name="Juge N."/>
            <person name="Bayer E.A."/>
            <person name="Flint H.J."/>
        </authorList>
    </citation>
    <scope>NUCLEOTIDE SEQUENCE [LARGE SCALE GENOMIC DNA]</scope>
    <source>
        <strain evidence="1">ATCC 27255</strain>
    </source>
</reference>
<dbReference type="Proteomes" id="UP000233425">
    <property type="component" value="Unassembled WGS sequence"/>
</dbReference>
<keyword evidence="2" id="KW-1185">Reference proteome</keyword>
<gene>
    <name evidence="1" type="ORF">RBATCC27255_01611</name>
</gene>
<protein>
    <submittedName>
        <fullName evidence="1">Germination protein, Ger(X)C family</fullName>
    </submittedName>
</protein>
<comment type="caution">
    <text evidence="1">The sequence shown here is derived from an EMBL/GenBank/DDBJ whole genome shotgun (WGS) entry which is preliminary data.</text>
</comment>
<dbReference type="EMBL" id="NNSR01000072">
    <property type="protein sequence ID" value="PKD27222.1"/>
    <property type="molecule type" value="Genomic_DNA"/>
</dbReference>
<sequence>MIKKIFLLPIMAIVLILGGCTNSNRIDTSSLVQTVTAENKSGKTVYNFYLLKNCEDVQSVSVEADSLEKAVILAKKAYIPMLTLSKLELYLIDSNLGEKNLKTDINYISKASKISPLTYAAFSDTKTLQLFSKDKEALRKVKEHIVHLKNNEKELSVTSLSIFNNFKGKNNGYLSICYISSEKELKADIVKIVT</sequence>
<accession>A0A2N0UJS2</accession>
<proteinExistence type="predicted"/>
<dbReference type="PROSITE" id="PS51257">
    <property type="entry name" value="PROKAR_LIPOPROTEIN"/>
    <property type="match status" value="1"/>
</dbReference>
<dbReference type="RefSeq" id="WP_101029544.1">
    <property type="nucleotide sequence ID" value="NZ_CABMMZ010000072.1"/>
</dbReference>
<evidence type="ECO:0000313" key="2">
    <source>
        <dbReference type="Proteomes" id="UP000233425"/>
    </source>
</evidence>
<organism evidence="1 2">
    <name type="scientific">Ruminococcus bromii</name>
    <dbReference type="NCBI Taxonomy" id="40518"/>
    <lineage>
        <taxon>Bacteria</taxon>
        <taxon>Bacillati</taxon>
        <taxon>Bacillota</taxon>
        <taxon>Clostridia</taxon>
        <taxon>Eubacteriales</taxon>
        <taxon>Oscillospiraceae</taxon>
        <taxon>Ruminococcus</taxon>
    </lineage>
</organism>
<dbReference type="AlphaFoldDB" id="A0A2N0UJS2"/>